<keyword evidence="2" id="KW-1185">Reference proteome</keyword>
<dbReference type="AlphaFoldDB" id="A0A8J4Y7N5"/>
<reference evidence="1" key="1">
    <citation type="submission" date="2020-07" db="EMBL/GenBank/DDBJ databases">
        <title>The High-quality genome of the commercially important snow crab, Chionoecetes opilio.</title>
        <authorList>
            <person name="Jeong J.-H."/>
            <person name="Ryu S."/>
        </authorList>
    </citation>
    <scope>NUCLEOTIDE SEQUENCE</scope>
    <source>
        <strain evidence="1">MADBK_172401_WGS</strain>
        <tissue evidence="1">Digestive gland</tissue>
    </source>
</reference>
<name>A0A8J4Y7N5_CHIOP</name>
<organism evidence="1 2">
    <name type="scientific">Chionoecetes opilio</name>
    <name type="common">Atlantic snow crab</name>
    <name type="synonym">Cancer opilio</name>
    <dbReference type="NCBI Taxonomy" id="41210"/>
    <lineage>
        <taxon>Eukaryota</taxon>
        <taxon>Metazoa</taxon>
        <taxon>Ecdysozoa</taxon>
        <taxon>Arthropoda</taxon>
        <taxon>Crustacea</taxon>
        <taxon>Multicrustacea</taxon>
        <taxon>Malacostraca</taxon>
        <taxon>Eumalacostraca</taxon>
        <taxon>Eucarida</taxon>
        <taxon>Decapoda</taxon>
        <taxon>Pleocyemata</taxon>
        <taxon>Brachyura</taxon>
        <taxon>Eubrachyura</taxon>
        <taxon>Majoidea</taxon>
        <taxon>Majidae</taxon>
        <taxon>Chionoecetes</taxon>
    </lineage>
</organism>
<protein>
    <submittedName>
        <fullName evidence="1">Uncharacterized protein</fullName>
    </submittedName>
</protein>
<evidence type="ECO:0000313" key="2">
    <source>
        <dbReference type="Proteomes" id="UP000770661"/>
    </source>
</evidence>
<evidence type="ECO:0000313" key="1">
    <source>
        <dbReference type="EMBL" id="KAG0722680.1"/>
    </source>
</evidence>
<dbReference type="Proteomes" id="UP000770661">
    <property type="component" value="Unassembled WGS sequence"/>
</dbReference>
<gene>
    <name evidence="1" type="ORF">GWK47_044060</name>
</gene>
<comment type="caution">
    <text evidence="1">The sequence shown here is derived from an EMBL/GenBank/DDBJ whole genome shotgun (WGS) entry which is preliminary data.</text>
</comment>
<accession>A0A8J4Y7N5</accession>
<sequence>MAEPGHQAEPPPCKQLRTPSHIQMKYQLRCDEATLSRWLRRPACSRVWRHQRRVRRRRQKKRYGDRIEVVRMGRRRRTEKAKGLEVRTLQKVRFTSRMSLGVQYHGRHLRAAHVRLRWFSTRYINFGLA</sequence>
<dbReference type="EMBL" id="JACEEZ010009190">
    <property type="protein sequence ID" value="KAG0722680.1"/>
    <property type="molecule type" value="Genomic_DNA"/>
</dbReference>
<proteinExistence type="predicted"/>